<dbReference type="RefSeq" id="XP_025463721.1">
    <property type="nucleotide sequence ID" value="XM_025606287.1"/>
</dbReference>
<feature type="signal peptide" evidence="3">
    <location>
        <begin position="1"/>
        <end position="16"/>
    </location>
</feature>
<proteinExistence type="inferred from homology"/>
<evidence type="ECO:0000259" key="5">
    <source>
        <dbReference type="Pfam" id="PF05199"/>
    </source>
</evidence>
<keyword evidence="2" id="KW-0285">Flavoprotein</keyword>
<evidence type="ECO:0000313" key="6">
    <source>
        <dbReference type="EMBL" id="PWY74528.1"/>
    </source>
</evidence>
<dbReference type="Proteomes" id="UP000246702">
    <property type="component" value="Unassembled WGS sequence"/>
</dbReference>
<dbReference type="GeneID" id="37108430"/>
<comment type="similarity">
    <text evidence="1">Belongs to the GMC oxidoreductase family.</text>
</comment>
<evidence type="ECO:0000313" key="7">
    <source>
        <dbReference type="Proteomes" id="UP000246702"/>
    </source>
</evidence>
<dbReference type="Gene3D" id="3.30.560.10">
    <property type="entry name" value="Glucose Oxidase, domain 3"/>
    <property type="match status" value="1"/>
</dbReference>
<dbReference type="PIRSF" id="PIRSF000137">
    <property type="entry name" value="Alcohol_oxidase"/>
    <property type="match status" value="1"/>
</dbReference>
<gene>
    <name evidence="6" type="ORF">BO94DRAFT_228441</name>
</gene>
<evidence type="ECO:0000256" key="1">
    <source>
        <dbReference type="ARBA" id="ARBA00010790"/>
    </source>
</evidence>
<dbReference type="OrthoDB" id="269227at2759"/>
<comment type="cofactor">
    <cofactor evidence="2">
        <name>FAD</name>
        <dbReference type="ChEBI" id="CHEBI:57692"/>
    </cofactor>
</comment>
<feature type="domain" description="Glucose-methanol-choline oxidoreductase N-terminal" evidence="4">
    <location>
        <begin position="285"/>
        <end position="389"/>
    </location>
</feature>
<dbReference type="SUPFAM" id="SSF51905">
    <property type="entry name" value="FAD/NAD(P)-binding domain"/>
    <property type="match status" value="1"/>
</dbReference>
<dbReference type="SUPFAM" id="SSF54373">
    <property type="entry name" value="FAD-linked reductases, C-terminal domain"/>
    <property type="match status" value="1"/>
</dbReference>
<dbReference type="PANTHER" id="PTHR11552">
    <property type="entry name" value="GLUCOSE-METHANOL-CHOLINE GMC OXIDOREDUCTASE"/>
    <property type="match status" value="1"/>
</dbReference>
<keyword evidence="3" id="KW-0732">Signal</keyword>
<evidence type="ECO:0000259" key="4">
    <source>
        <dbReference type="Pfam" id="PF00732"/>
    </source>
</evidence>
<reference evidence="6 7" key="1">
    <citation type="submission" date="2016-12" db="EMBL/GenBank/DDBJ databases">
        <title>The genomes of Aspergillus section Nigri reveals drivers in fungal speciation.</title>
        <authorList>
            <consortium name="DOE Joint Genome Institute"/>
            <person name="Vesth T.C."/>
            <person name="Nybo J."/>
            <person name="Theobald S."/>
            <person name="Brandl J."/>
            <person name="Frisvad J.C."/>
            <person name="Nielsen K.F."/>
            <person name="Lyhne E.K."/>
            <person name="Kogle M.E."/>
            <person name="Kuo A."/>
            <person name="Riley R."/>
            <person name="Clum A."/>
            <person name="Nolan M."/>
            <person name="Lipzen A."/>
            <person name="Salamov A."/>
            <person name="Henrissat B."/>
            <person name="Wiebenga A."/>
            <person name="De Vries R.P."/>
            <person name="Grigoriev I.V."/>
            <person name="Mortensen U.H."/>
            <person name="Andersen M.R."/>
            <person name="Baker S.E."/>
        </authorList>
    </citation>
    <scope>NUCLEOTIDE SEQUENCE [LARGE SCALE GENOMIC DNA]</scope>
    <source>
        <strain evidence="6 7">CBS 115572</strain>
    </source>
</reference>
<feature type="binding site" evidence="2">
    <location>
        <position position="610"/>
    </location>
    <ligand>
        <name>FAD</name>
        <dbReference type="ChEBI" id="CHEBI:57692"/>
    </ligand>
</feature>
<evidence type="ECO:0000256" key="3">
    <source>
        <dbReference type="SAM" id="SignalP"/>
    </source>
</evidence>
<evidence type="ECO:0000256" key="2">
    <source>
        <dbReference type="PIRSR" id="PIRSR000137-2"/>
    </source>
</evidence>
<dbReference type="Pfam" id="PF00732">
    <property type="entry name" value="GMC_oxred_N"/>
    <property type="match status" value="1"/>
</dbReference>
<dbReference type="EMBL" id="MSFK01000030">
    <property type="protein sequence ID" value="PWY74528.1"/>
    <property type="molecule type" value="Genomic_DNA"/>
</dbReference>
<dbReference type="GO" id="GO:0016614">
    <property type="term" value="F:oxidoreductase activity, acting on CH-OH group of donors"/>
    <property type="evidence" value="ECO:0007669"/>
    <property type="project" value="InterPro"/>
</dbReference>
<feature type="chain" id="PRO_5016449020" evidence="3">
    <location>
        <begin position="17"/>
        <end position="641"/>
    </location>
</feature>
<name>A0A317VNT4_9EURO</name>
<accession>A0A317VNT4</accession>
<dbReference type="InterPro" id="IPR000172">
    <property type="entry name" value="GMC_OxRdtase_N"/>
</dbReference>
<feature type="domain" description="Glucose-methanol-choline oxidoreductase C-terminal" evidence="5">
    <location>
        <begin position="492"/>
        <end position="629"/>
    </location>
</feature>
<dbReference type="GO" id="GO:0050660">
    <property type="term" value="F:flavin adenine dinucleotide binding"/>
    <property type="evidence" value="ECO:0007669"/>
    <property type="project" value="InterPro"/>
</dbReference>
<dbReference type="InterPro" id="IPR036188">
    <property type="entry name" value="FAD/NAD-bd_sf"/>
</dbReference>
<organism evidence="6 7">
    <name type="scientific">Aspergillus sclerotioniger CBS 115572</name>
    <dbReference type="NCBI Taxonomy" id="1450535"/>
    <lineage>
        <taxon>Eukaryota</taxon>
        <taxon>Fungi</taxon>
        <taxon>Dikarya</taxon>
        <taxon>Ascomycota</taxon>
        <taxon>Pezizomycotina</taxon>
        <taxon>Eurotiomycetes</taxon>
        <taxon>Eurotiomycetidae</taxon>
        <taxon>Eurotiales</taxon>
        <taxon>Aspergillaceae</taxon>
        <taxon>Aspergillus</taxon>
        <taxon>Aspergillus subgen. Circumdati</taxon>
    </lineage>
</organism>
<dbReference type="Gene3D" id="3.50.50.60">
    <property type="entry name" value="FAD/NAD(P)-binding domain"/>
    <property type="match status" value="1"/>
</dbReference>
<dbReference type="InterPro" id="IPR007867">
    <property type="entry name" value="GMC_OxRtase_C"/>
</dbReference>
<keyword evidence="2" id="KW-0274">FAD</keyword>
<dbReference type="AlphaFoldDB" id="A0A317VNT4"/>
<feature type="binding site" evidence="2">
    <location>
        <begin position="137"/>
        <end position="140"/>
    </location>
    <ligand>
        <name>FAD</name>
        <dbReference type="ChEBI" id="CHEBI:57692"/>
    </ligand>
</feature>
<protein>
    <submittedName>
        <fullName evidence="6">Choline dehydrogenase</fullName>
    </submittedName>
</protein>
<dbReference type="PANTHER" id="PTHR11552:SF100">
    <property type="entry name" value="DEHYDROGENASE, PUTATIVE (AFU_ORTHOLOGUE AFUA_5G00630)-RELATED"/>
    <property type="match status" value="1"/>
</dbReference>
<dbReference type="InterPro" id="IPR012132">
    <property type="entry name" value="GMC_OxRdtase"/>
</dbReference>
<comment type="caution">
    <text evidence="6">The sequence shown here is derived from an EMBL/GenBank/DDBJ whole genome shotgun (WGS) entry which is preliminary data.</text>
</comment>
<sequence length="641" mass="69655">MLYLLLLLATETLSAAVHLTGYEYIVVGSGAGGGPLAARLALAGHQTLLLEAGDDQGLNLNYTVPGYGARAAEDKQMAWNFFVRHYADDTRQALDHKTTYITPTGDEYVGVNPPPGSIMKGILYPRTNALGGCTAHNALVAIYPHRSDFEYLANLTGDDSWSPNNMRQYFIKLENNRHVLPGIPGHGYDGWLSIETAPINLVLQDPQFLSLVLGGAFALGNLTNTIINLVTLLAGDANTDSATRDSQPAYYQIPISTSSGRRNGAREFLLAVHSATNPDGTQTYPLTIRTNCHATRVLFDTTSSPPIATGVSFLDGAYLYHASPLSSPSRRGTPGTATASREVIISGGVYNSPQLLKLSGIGPAAELTTHHIPVLVDLLGVGTNLQDHYEISVVGQTPKNLSALAGCTFNELSDPCLTRWENPTPITHDRGIYSSVGFATTMFYKSNVTSDNNYDLFIFDAPINFRGYFPGFGVNVTAQHNWFTWSMLKSHPRNRAGSVTLRSNDPLDVPDILFNYFDTGSEGYEKDLQAMYEAVKVARDAFARQAVPIDEVLPGAAVQTKEEIVKYIKDMTWGHHASCTCPIGADDDPMAVLDSKFRVRGVRRLRVVDGSVFPRIPGTFPAVSTYMIGEKAAVDILNDIQ</sequence>
<dbReference type="STRING" id="1450535.A0A317VNT4"/>
<dbReference type="Pfam" id="PF05199">
    <property type="entry name" value="GMC_oxred_C"/>
    <property type="match status" value="1"/>
</dbReference>
<keyword evidence="7" id="KW-1185">Reference proteome</keyword>